<name>A0A8K0XRJ9_9AGAR</name>
<organism evidence="3 4">
    <name type="scientific">Cristinia sonorae</name>
    <dbReference type="NCBI Taxonomy" id="1940300"/>
    <lineage>
        <taxon>Eukaryota</taxon>
        <taxon>Fungi</taxon>
        <taxon>Dikarya</taxon>
        <taxon>Basidiomycota</taxon>
        <taxon>Agaricomycotina</taxon>
        <taxon>Agaricomycetes</taxon>
        <taxon>Agaricomycetidae</taxon>
        <taxon>Agaricales</taxon>
        <taxon>Pleurotineae</taxon>
        <taxon>Stephanosporaceae</taxon>
        <taxon>Cristinia</taxon>
    </lineage>
</organism>
<accession>A0A8K0XRJ9</accession>
<keyword evidence="4" id="KW-1185">Reference proteome</keyword>
<feature type="region of interest" description="Disordered" evidence="1">
    <location>
        <begin position="498"/>
        <end position="524"/>
    </location>
</feature>
<sequence length="524" mass="58432">MDDDTEVLDWGNEEDELQTGHFQDDGRDDEEDAVSLGGDEDDAHDFIAYQAHSTQDTAPVSSSQTPQHFQSEPSPQPSAHERDFSQSGRDSPSKRSQSSSFGQLKHALPPKPVLVAPEYVRPTPPQTSTLAGPMVLRDRRSNGHAKGDSHSNDDSLPPEWEVRHPRTGGNRDVYYYNVKTHESTWVRPAAAGAGRSSPSKDRELSAPRSPLSVLPDTITRSQPSDRNSATRGRRRRRPSDSLTFGDRHYRPGEAAESASGVDDLAVSRPRDRPVSPTGGTDRRARSLTPPRDSDISGYARRPRSRSPSPLGHTTRRDTQREVMPSRLSPTLERDRDRTRGYSNTSAEDTRSASPDGRSQRGRRLPVDLSPPRPPSHLQDQNDRRNDSREWSSAPHSTLSASYPPTSRIRRLYSFRGGGCLCCGRLEKPRESSYTVPPIFLRLCPCSHLGRFSWNPFFSHSSLYAYPSGLNIPCSPSLCYRVQITFTRQRSPIQVQTQVGHMGSRIREHPQSPSQSPKPGRPTAR</sequence>
<evidence type="ECO:0000256" key="1">
    <source>
        <dbReference type="SAM" id="MobiDB-lite"/>
    </source>
</evidence>
<feature type="compositionally biased region" description="Basic and acidic residues" evidence="1">
    <location>
        <begin position="136"/>
        <end position="153"/>
    </location>
</feature>
<dbReference type="Gene3D" id="2.20.70.10">
    <property type="match status" value="1"/>
</dbReference>
<feature type="compositionally biased region" description="Acidic residues" evidence="1">
    <location>
        <begin position="1"/>
        <end position="17"/>
    </location>
</feature>
<dbReference type="CDD" id="cd00201">
    <property type="entry name" value="WW"/>
    <property type="match status" value="1"/>
</dbReference>
<feature type="compositionally biased region" description="Polar residues" evidence="1">
    <location>
        <begin position="51"/>
        <end position="73"/>
    </location>
</feature>
<dbReference type="SMART" id="SM00456">
    <property type="entry name" value="WW"/>
    <property type="match status" value="1"/>
</dbReference>
<dbReference type="PROSITE" id="PS50020">
    <property type="entry name" value="WW_DOMAIN_2"/>
    <property type="match status" value="1"/>
</dbReference>
<proteinExistence type="predicted"/>
<feature type="compositionally biased region" description="Polar residues" evidence="1">
    <location>
        <begin position="393"/>
        <end position="402"/>
    </location>
</feature>
<dbReference type="InterPro" id="IPR036020">
    <property type="entry name" value="WW_dom_sf"/>
</dbReference>
<feature type="region of interest" description="Disordered" evidence="1">
    <location>
        <begin position="184"/>
        <end position="402"/>
    </location>
</feature>
<evidence type="ECO:0000313" key="3">
    <source>
        <dbReference type="EMBL" id="KAH8101897.1"/>
    </source>
</evidence>
<dbReference type="InterPro" id="IPR001202">
    <property type="entry name" value="WW_dom"/>
</dbReference>
<feature type="compositionally biased region" description="Low complexity" evidence="1">
    <location>
        <begin position="87"/>
        <end position="100"/>
    </location>
</feature>
<comment type="caution">
    <text evidence="3">The sequence shown here is derived from an EMBL/GenBank/DDBJ whole genome shotgun (WGS) entry which is preliminary data.</text>
</comment>
<dbReference type="AlphaFoldDB" id="A0A8K0XRJ9"/>
<dbReference type="EMBL" id="JAEVFJ010000011">
    <property type="protein sequence ID" value="KAH8101897.1"/>
    <property type="molecule type" value="Genomic_DNA"/>
</dbReference>
<protein>
    <recommendedName>
        <fullName evidence="2">WW domain-containing protein</fullName>
    </recommendedName>
</protein>
<dbReference type="Proteomes" id="UP000813824">
    <property type="component" value="Unassembled WGS sequence"/>
</dbReference>
<feature type="compositionally biased region" description="Low complexity" evidence="1">
    <location>
        <begin position="187"/>
        <end position="197"/>
    </location>
</feature>
<feature type="domain" description="WW" evidence="2">
    <location>
        <begin position="154"/>
        <end position="190"/>
    </location>
</feature>
<dbReference type="OrthoDB" id="548295at2759"/>
<evidence type="ECO:0000313" key="4">
    <source>
        <dbReference type="Proteomes" id="UP000813824"/>
    </source>
</evidence>
<feature type="compositionally biased region" description="Basic and acidic residues" evidence="1">
    <location>
        <begin position="379"/>
        <end position="389"/>
    </location>
</feature>
<feature type="region of interest" description="Disordered" evidence="1">
    <location>
        <begin position="1"/>
        <end position="171"/>
    </location>
</feature>
<reference evidence="3" key="1">
    <citation type="journal article" date="2021" name="New Phytol.">
        <title>Evolutionary innovations through gain and loss of genes in the ectomycorrhizal Boletales.</title>
        <authorList>
            <person name="Wu G."/>
            <person name="Miyauchi S."/>
            <person name="Morin E."/>
            <person name="Kuo A."/>
            <person name="Drula E."/>
            <person name="Varga T."/>
            <person name="Kohler A."/>
            <person name="Feng B."/>
            <person name="Cao Y."/>
            <person name="Lipzen A."/>
            <person name="Daum C."/>
            <person name="Hundley H."/>
            <person name="Pangilinan J."/>
            <person name="Johnson J."/>
            <person name="Barry K."/>
            <person name="LaButti K."/>
            <person name="Ng V."/>
            <person name="Ahrendt S."/>
            <person name="Min B."/>
            <person name="Choi I.G."/>
            <person name="Park H."/>
            <person name="Plett J.M."/>
            <person name="Magnuson J."/>
            <person name="Spatafora J.W."/>
            <person name="Nagy L.G."/>
            <person name="Henrissat B."/>
            <person name="Grigoriev I.V."/>
            <person name="Yang Z.L."/>
            <person name="Xu J."/>
            <person name="Martin F.M."/>
        </authorList>
    </citation>
    <scope>NUCLEOTIDE SEQUENCE</scope>
    <source>
        <strain evidence="3">KKN 215</strain>
    </source>
</reference>
<dbReference type="SUPFAM" id="SSF51045">
    <property type="entry name" value="WW domain"/>
    <property type="match status" value="1"/>
</dbReference>
<feature type="compositionally biased region" description="Polar residues" evidence="1">
    <location>
        <begin position="218"/>
        <end position="230"/>
    </location>
</feature>
<feature type="compositionally biased region" description="Acidic residues" evidence="1">
    <location>
        <begin position="26"/>
        <end position="43"/>
    </location>
</feature>
<gene>
    <name evidence="3" type="ORF">BXZ70DRAFT_83831</name>
</gene>
<evidence type="ECO:0000259" key="2">
    <source>
        <dbReference type="PROSITE" id="PS50020"/>
    </source>
</evidence>